<dbReference type="PANTHER" id="PTHR34720:SF9">
    <property type="entry name" value="BLR4714 PROTEIN"/>
    <property type="match status" value="1"/>
</dbReference>
<organism evidence="2 3">
    <name type="scientific">Rheinheimera tilapiae</name>
    <dbReference type="NCBI Taxonomy" id="875043"/>
    <lineage>
        <taxon>Bacteria</taxon>
        <taxon>Pseudomonadati</taxon>
        <taxon>Pseudomonadota</taxon>
        <taxon>Gammaproteobacteria</taxon>
        <taxon>Chromatiales</taxon>
        <taxon>Chromatiaceae</taxon>
        <taxon>Rheinheimera</taxon>
    </lineage>
</organism>
<dbReference type="Pfam" id="PF17963">
    <property type="entry name" value="Big_9"/>
    <property type="match status" value="2"/>
</dbReference>
<gene>
    <name evidence="2" type="ORF">ACFFJP_06665</name>
</gene>
<dbReference type="Proteomes" id="UP001589813">
    <property type="component" value="Unassembled WGS sequence"/>
</dbReference>
<evidence type="ECO:0000313" key="3">
    <source>
        <dbReference type="Proteomes" id="UP001589813"/>
    </source>
</evidence>
<dbReference type="RefSeq" id="WP_377241705.1">
    <property type="nucleotide sequence ID" value="NZ_JBHLXP010000001.1"/>
</dbReference>
<feature type="chain" id="PRO_5046005004" evidence="1">
    <location>
        <begin position="21"/>
        <end position="998"/>
    </location>
</feature>
<name>A0ABV6BAQ8_9GAMM</name>
<feature type="signal peptide" evidence="1">
    <location>
        <begin position="1"/>
        <end position="20"/>
    </location>
</feature>
<dbReference type="EMBL" id="JBHLXP010000001">
    <property type="protein sequence ID" value="MFC0047966.1"/>
    <property type="molecule type" value="Genomic_DNA"/>
</dbReference>
<proteinExistence type="predicted"/>
<accession>A0ABV6BAQ8</accession>
<keyword evidence="1" id="KW-0732">Signal</keyword>
<sequence>MDWFRHILLCSVFVTGAAAAQELLEPPVNGFQDKLTSYGSLIEVNGNVYFIGDSQGHGKGIFRLDPTLNVVTLEARIPHSRQHSLVGFTKIGNRLLFGDTWYDPKTKLFSDALAKNEKQFDGRIGRSCYLKAWDDAPLLSCDDNIYKLNAEDGLFHAHDYKLTDESNYLDYPALGSGKSPASADMEGGVFCYSRLSWDIYCSEWPGLRTIKMASSSSAIIQEYQVRKDGVLWWTSENDVYYKTWAGVETKLNKEPLTDDWYIFASTPRFALMLKGSNNTGFEYQRFYYQNSVKEKITNLQVVSSFYNSMHFLPNDDFIAVDRNFGIIKLAANATSQQIIRPAERQGNRDGEVGFLQFKDALLLKFPLRDGYDSGQEPKEQPFFARLTDGKYQEKTLQPFPVPGNTPIDQVFVWKNKLHWFEYNGPFLQLNQFDKASKITSIVYQYAGVDKLTEREGIFITADSMLMIKDGSFLKFSAATGSFEKIGSEDKADASQGLQAGNLYYYYIVKDENTINASTELRQLDITTGKIETIKVFEKTVFQRLLAEKSRQLYISFADVRPGETSAAPELKASGGILNLNDLSLQVNKALIATGEERVNYIKRPYMLTEVFEHYGQWYGVRRYYEPDTYWTGKPFHWLNGPMWLTLVKLDLSAQTQVLNSDVVGYFYDYERPFNNVVKFGDFILTSWGKQFDKDGKPVEIPGLSMFYSSFASGNSLYLYGKDIQRLDLINGKIAVSTPKSTEGTSLIRRSGVAKIDDSLYFSAFDAVNGERMLVAKADNLAPVALPDVASTQTGDSIVIDVLKNDADPDGDALLVKTATAGRGSVKIENGKQLIYQADKSFVGTDTIEYEIQDSAGNAATSRVSVTIKAANRLPQVQDSTASVDSGTTSTIELKSFLGDPDGDELKIVSAQAQQGQVSILNSTQLQYVGKAGFSGTDLIEFSVQDTKGGTAAGKVTLTVKQVVTPQPEPVQTKKSGGAGGGLLLIAMLFLFNRLNGKK</sequence>
<evidence type="ECO:0000313" key="2">
    <source>
        <dbReference type="EMBL" id="MFC0047966.1"/>
    </source>
</evidence>
<dbReference type="Gene3D" id="2.60.40.2810">
    <property type="match status" value="2"/>
</dbReference>
<reference evidence="2 3" key="1">
    <citation type="submission" date="2024-09" db="EMBL/GenBank/DDBJ databases">
        <authorList>
            <person name="Sun Q."/>
            <person name="Mori K."/>
        </authorList>
    </citation>
    <scope>NUCLEOTIDE SEQUENCE [LARGE SCALE GENOMIC DNA]</scope>
    <source>
        <strain evidence="2 3">KCTC 23315</strain>
    </source>
</reference>
<evidence type="ECO:0000256" key="1">
    <source>
        <dbReference type="SAM" id="SignalP"/>
    </source>
</evidence>
<keyword evidence="3" id="KW-1185">Reference proteome</keyword>
<comment type="caution">
    <text evidence="2">The sequence shown here is derived from an EMBL/GenBank/DDBJ whole genome shotgun (WGS) entry which is preliminary data.</text>
</comment>
<protein>
    <submittedName>
        <fullName evidence="2">Ig-like domain-containing protein</fullName>
    </submittedName>
</protein>
<dbReference type="PANTHER" id="PTHR34720">
    <property type="entry name" value="MICROCYSTIN DEPENDENT PROTEIN"/>
    <property type="match status" value="1"/>
</dbReference>